<evidence type="ECO:0000313" key="1">
    <source>
        <dbReference type="EMBL" id="GIY36851.1"/>
    </source>
</evidence>
<dbReference type="AlphaFoldDB" id="A0AAV4SV77"/>
<keyword evidence="2" id="KW-1185">Reference proteome</keyword>
<reference evidence="1 2" key="1">
    <citation type="submission" date="2021-06" db="EMBL/GenBank/DDBJ databases">
        <title>Caerostris extrusa draft genome.</title>
        <authorList>
            <person name="Kono N."/>
            <person name="Arakawa K."/>
        </authorList>
    </citation>
    <scope>NUCLEOTIDE SEQUENCE [LARGE SCALE GENOMIC DNA]</scope>
</reference>
<name>A0AAV4SV77_CAEEX</name>
<proteinExistence type="predicted"/>
<gene>
    <name evidence="1" type="ORF">CEXT_182741</name>
</gene>
<organism evidence="1 2">
    <name type="scientific">Caerostris extrusa</name>
    <name type="common">Bark spider</name>
    <name type="synonym">Caerostris bankana</name>
    <dbReference type="NCBI Taxonomy" id="172846"/>
    <lineage>
        <taxon>Eukaryota</taxon>
        <taxon>Metazoa</taxon>
        <taxon>Ecdysozoa</taxon>
        <taxon>Arthropoda</taxon>
        <taxon>Chelicerata</taxon>
        <taxon>Arachnida</taxon>
        <taxon>Araneae</taxon>
        <taxon>Araneomorphae</taxon>
        <taxon>Entelegynae</taxon>
        <taxon>Araneoidea</taxon>
        <taxon>Araneidae</taxon>
        <taxon>Caerostris</taxon>
    </lineage>
</organism>
<sequence length="95" mass="10911">MNQIEKSLKDYYGVNTKQGLLSETCKIQGVPEVAGHHKLQIIHLHKNADHSSSKVHALIPAGYQQRVDLHTSFCNRLQHSRQNSMTMFYSRGYFL</sequence>
<evidence type="ECO:0000313" key="2">
    <source>
        <dbReference type="Proteomes" id="UP001054945"/>
    </source>
</evidence>
<protein>
    <submittedName>
        <fullName evidence="1">Uncharacterized protein</fullName>
    </submittedName>
</protein>
<dbReference type="Proteomes" id="UP001054945">
    <property type="component" value="Unassembled WGS sequence"/>
</dbReference>
<accession>A0AAV4SV77</accession>
<dbReference type="EMBL" id="BPLR01010099">
    <property type="protein sequence ID" value="GIY36851.1"/>
    <property type="molecule type" value="Genomic_DNA"/>
</dbReference>
<comment type="caution">
    <text evidence="1">The sequence shown here is derived from an EMBL/GenBank/DDBJ whole genome shotgun (WGS) entry which is preliminary data.</text>
</comment>